<keyword evidence="3" id="KW-1185">Reference proteome</keyword>
<proteinExistence type="predicted"/>
<reference evidence="2" key="1">
    <citation type="journal article" date="2022" name="Int. J. Mol. Sci.">
        <title>Draft Genome of Tanacetum Coccineum: Genomic Comparison of Closely Related Tanacetum-Family Plants.</title>
        <authorList>
            <person name="Yamashiro T."/>
            <person name="Shiraishi A."/>
            <person name="Nakayama K."/>
            <person name="Satake H."/>
        </authorList>
    </citation>
    <scope>NUCLEOTIDE SEQUENCE</scope>
</reference>
<reference evidence="2" key="2">
    <citation type="submission" date="2022-01" db="EMBL/GenBank/DDBJ databases">
        <authorList>
            <person name="Yamashiro T."/>
            <person name="Shiraishi A."/>
            <person name="Satake H."/>
            <person name="Nakayama K."/>
        </authorList>
    </citation>
    <scope>NUCLEOTIDE SEQUENCE</scope>
</reference>
<evidence type="ECO:0000256" key="1">
    <source>
        <dbReference type="SAM" id="MobiDB-lite"/>
    </source>
</evidence>
<accession>A0ABQ5ABV8</accession>
<evidence type="ECO:0000313" key="3">
    <source>
        <dbReference type="Proteomes" id="UP001151760"/>
    </source>
</evidence>
<protein>
    <submittedName>
        <fullName evidence="2">Uncharacterized protein</fullName>
    </submittedName>
</protein>
<feature type="compositionally biased region" description="Polar residues" evidence="1">
    <location>
        <begin position="95"/>
        <end position="106"/>
    </location>
</feature>
<organism evidence="2 3">
    <name type="scientific">Tanacetum coccineum</name>
    <dbReference type="NCBI Taxonomy" id="301880"/>
    <lineage>
        <taxon>Eukaryota</taxon>
        <taxon>Viridiplantae</taxon>
        <taxon>Streptophyta</taxon>
        <taxon>Embryophyta</taxon>
        <taxon>Tracheophyta</taxon>
        <taxon>Spermatophyta</taxon>
        <taxon>Magnoliopsida</taxon>
        <taxon>eudicotyledons</taxon>
        <taxon>Gunneridae</taxon>
        <taxon>Pentapetalae</taxon>
        <taxon>asterids</taxon>
        <taxon>campanulids</taxon>
        <taxon>Asterales</taxon>
        <taxon>Asteraceae</taxon>
        <taxon>Asteroideae</taxon>
        <taxon>Anthemideae</taxon>
        <taxon>Anthemidinae</taxon>
        <taxon>Tanacetum</taxon>
    </lineage>
</organism>
<sequence length="115" mass="12957">MMKGNEKTANLSELELKKILIDKMEANNSINRSDIQKELYQALVNAYEADKILLDTYGDTVTIKRPRDGADDDQEPSAGTDRGSKRRRSGKEPESTSAPRETTTIDSQKDYYKAL</sequence>
<comment type="caution">
    <text evidence="2">The sequence shown here is derived from an EMBL/GenBank/DDBJ whole genome shotgun (WGS) entry which is preliminary data.</text>
</comment>
<name>A0ABQ5ABV8_9ASTR</name>
<gene>
    <name evidence="2" type="ORF">Tco_0819775</name>
</gene>
<dbReference type="Proteomes" id="UP001151760">
    <property type="component" value="Unassembled WGS sequence"/>
</dbReference>
<evidence type="ECO:0000313" key="2">
    <source>
        <dbReference type="EMBL" id="GJS98605.1"/>
    </source>
</evidence>
<feature type="region of interest" description="Disordered" evidence="1">
    <location>
        <begin position="64"/>
        <end position="115"/>
    </location>
</feature>
<dbReference type="EMBL" id="BQNB010012057">
    <property type="protein sequence ID" value="GJS98605.1"/>
    <property type="molecule type" value="Genomic_DNA"/>
</dbReference>